<dbReference type="AlphaFoldDB" id="A0A0L6UVW7"/>
<keyword evidence="2" id="KW-1185">Reference proteome</keyword>
<gene>
    <name evidence="1" type="ORF">VP01_347g6</name>
</gene>
<accession>A0A0L6UVW7</accession>
<evidence type="ECO:0000313" key="2">
    <source>
        <dbReference type="Proteomes" id="UP000037035"/>
    </source>
</evidence>
<organism evidence="1 2">
    <name type="scientific">Puccinia sorghi</name>
    <dbReference type="NCBI Taxonomy" id="27349"/>
    <lineage>
        <taxon>Eukaryota</taxon>
        <taxon>Fungi</taxon>
        <taxon>Dikarya</taxon>
        <taxon>Basidiomycota</taxon>
        <taxon>Pucciniomycotina</taxon>
        <taxon>Pucciniomycetes</taxon>
        <taxon>Pucciniales</taxon>
        <taxon>Pucciniaceae</taxon>
        <taxon>Puccinia</taxon>
    </lineage>
</organism>
<dbReference type="EMBL" id="LAVV01008479">
    <property type="protein sequence ID" value="KNZ52696.1"/>
    <property type="molecule type" value="Genomic_DNA"/>
</dbReference>
<comment type="caution">
    <text evidence="1">The sequence shown here is derived from an EMBL/GenBank/DDBJ whole genome shotgun (WGS) entry which is preliminary data.</text>
</comment>
<evidence type="ECO:0000313" key="1">
    <source>
        <dbReference type="EMBL" id="KNZ52696.1"/>
    </source>
</evidence>
<sequence>MPFLGGMPFLYPLINSYLGLPYAPSPMPFAAGHHPLTHHPPTTFMRTNPNAPILSPAPSNNHINLDEYFCFAHVDQNSGGILTALAQLGITHYTQFQNFQATKLEEAGMKCAHVWGQFI</sequence>
<name>A0A0L6UVW7_9BASI</name>
<dbReference type="OrthoDB" id="10508350at2759"/>
<reference evidence="1 2" key="1">
    <citation type="submission" date="2015-08" db="EMBL/GenBank/DDBJ databases">
        <title>Next Generation Sequencing and Analysis of the Genome of Puccinia sorghi L Schw, the Causal Agent of Maize Common Rust.</title>
        <authorList>
            <person name="Rochi L."/>
            <person name="Burguener G."/>
            <person name="Darino M."/>
            <person name="Turjanski A."/>
            <person name="Kreff E."/>
            <person name="Dieguez M.J."/>
            <person name="Sacco F."/>
        </authorList>
    </citation>
    <scope>NUCLEOTIDE SEQUENCE [LARGE SCALE GENOMIC DNA]</scope>
    <source>
        <strain evidence="1 2">RO10H11247</strain>
    </source>
</reference>
<protein>
    <submittedName>
        <fullName evidence="1">Uncharacterized protein</fullName>
    </submittedName>
</protein>
<dbReference type="Proteomes" id="UP000037035">
    <property type="component" value="Unassembled WGS sequence"/>
</dbReference>
<proteinExistence type="predicted"/>
<dbReference type="VEuPathDB" id="FungiDB:VP01_347g6"/>